<proteinExistence type="predicted"/>
<dbReference type="PANTHER" id="PTHR12665">
    <property type="entry name" value="ORMDL PROTEINS"/>
    <property type="match status" value="1"/>
</dbReference>
<evidence type="ECO:0000256" key="2">
    <source>
        <dbReference type="ARBA" id="ARBA00022692"/>
    </source>
</evidence>
<keyword evidence="2 5" id="KW-0812">Transmembrane</keyword>
<dbReference type="InterPro" id="IPR007203">
    <property type="entry name" value="ORMDL"/>
</dbReference>
<evidence type="ECO:0000256" key="5">
    <source>
        <dbReference type="SAM" id="Phobius"/>
    </source>
</evidence>
<feature type="transmembrane region" description="Helical" evidence="5">
    <location>
        <begin position="104"/>
        <end position="120"/>
    </location>
</feature>
<dbReference type="GO" id="GO:0005789">
    <property type="term" value="C:endoplasmic reticulum membrane"/>
    <property type="evidence" value="ECO:0007669"/>
    <property type="project" value="InterPro"/>
</dbReference>
<evidence type="ECO:0000313" key="6">
    <source>
        <dbReference type="EMBL" id="CAD8740575.1"/>
    </source>
</evidence>
<reference evidence="6" key="1">
    <citation type="submission" date="2021-01" db="EMBL/GenBank/DDBJ databases">
        <authorList>
            <person name="Corre E."/>
            <person name="Pelletier E."/>
            <person name="Niang G."/>
            <person name="Scheremetjew M."/>
            <person name="Finn R."/>
            <person name="Kale V."/>
            <person name="Holt S."/>
            <person name="Cochrane G."/>
            <person name="Meng A."/>
            <person name="Brown T."/>
            <person name="Cohen L."/>
        </authorList>
    </citation>
    <scope>NUCLEOTIDE SEQUENCE</scope>
    <source>
        <strain evidence="6">CCMP441</strain>
        <strain evidence="7">CCMP644</strain>
    </source>
</reference>
<keyword evidence="3 5" id="KW-1133">Transmembrane helix</keyword>
<dbReference type="Pfam" id="PF04061">
    <property type="entry name" value="ORMDL"/>
    <property type="match status" value="1"/>
</dbReference>
<dbReference type="AlphaFoldDB" id="A0A6U5C6Q2"/>
<comment type="subcellular location">
    <subcellularLocation>
        <location evidence="1">Membrane</location>
        <topology evidence="1">Multi-pass membrane protein</topology>
    </subcellularLocation>
</comment>
<feature type="transmembrane region" description="Helical" evidence="5">
    <location>
        <begin position="49"/>
        <end position="66"/>
    </location>
</feature>
<feature type="transmembrane region" description="Helical" evidence="5">
    <location>
        <begin position="126"/>
        <end position="144"/>
    </location>
</feature>
<evidence type="ECO:0000256" key="4">
    <source>
        <dbReference type="ARBA" id="ARBA00023136"/>
    </source>
</evidence>
<dbReference type="EMBL" id="HBFK01011709">
    <property type="protein sequence ID" value="CAD8740575.1"/>
    <property type="molecule type" value="Transcribed_RNA"/>
</dbReference>
<keyword evidence="4 5" id="KW-0472">Membrane</keyword>
<accession>A0A6U5C6Q2</accession>
<dbReference type="EMBL" id="HBFX01055457">
    <property type="protein sequence ID" value="CAD8982366.1"/>
    <property type="molecule type" value="Transcribed_RNA"/>
</dbReference>
<sequence>MKRSTSWNNLLTNQNVAWIDERGTWLFYLGMLLLTRYSVGVTLGVPNGMAWTIVLVGHSVVTGWLFHLKQGSLLTWEDDGGKYDRLTYWEQIDGGREYSHNKKFLTVVPLVLLFLVYEATETRMFALNLFFTLIIVVPKLPVFGSKKKKHRRGQSGSYALLFKKDSDEEDE</sequence>
<organism evidence="6">
    <name type="scientific">Hemiselmis andersenii</name>
    <name type="common">Cryptophyte alga</name>
    <dbReference type="NCBI Taxonomy" id="464988"/>
    <lineage>
        <taxon>Eukaryota</taxon>
        <taxon>Cryptophyceae</taxon>
        <taxon>Cryptomonadales</taxon>
        <taxon>Hemiselmidaceae</taxon>
        <taxon>Hemiselmis</taxon>
    </lineage>
</organism>
<evidence type="ECO:0000256" key="1">
    <source>
        <dbReference type="ARBA" id="ARBA00004141"/>
    </source>
</evidence>
<evidence type="ECO:0000256" key="3">
    <source>
        <dbReference type="ARBA" id="ARBA00022989"/>
    </source>
</evidence>
<gene>
    <name evidence="7" type="ORF">HAND00432_LOCUS33376</name>
    <name evidence="6" type="ORF">HAND1043_LOCUS7067</name>
</gene>
<feature type="transmembrane region" description="Helical" evidence="5">
    <location>
        <begin position="25"/>
        <end position="43"/>
    </location>
</feature>
<evidence type="ECO:0008006" key="8">
    <source>
        <dbReference type="Google" id="ProtNLM"/>
    </source>
</evidence>
<protein>
    <recommendedName>
        <fullName evidence="8">ORM1-like protein 3</fullName>
    </recommendedName>
</protein>
<name>A0A6U5C6Q2_HEMAN</name>
<evidence type="ECO:0000313" key="7">
    <source>
        <dbReference type="EMBL" id="CAD8982366.1"/>
    </source>
</evidence>